<keyword evidence="4" id="KW-1134">Transmembrane beta strand</keyword>
<evidence type="ECO:0000256" key="1">
    <source>
        <dbReference type="ARBA" id="ARBA00004442"/>
    </source>
</evidence>
<dbReference type="InterPro" id="IPR003423">
    <property type="entry name" value="OMP_efflux"/>
</dbReference>
<evidence type="ECO:0000313" key="10">
    <source>
        <dbReference type="EMBL" id="RUT68633.1"/>
    </source>
</evidence>
<keyword evidence="9" id="KW-0732">Signal</keyword>
<dbReference type="Gene3D" id="1.20.1600.10">
    <property type="entry name" value="Outer membrane efflux proteins (OEP)"/>
    <property type="match status" value="1"/>
</dbReference>
<keyword evidence="6" id="KW-0472">Membrane</keyword>
<evidence type="ECO:0000256" key="2">
    <source>
        <dbReference type="ARBA" id="ARBA00007613"/>
    </source>
</evidence>
<gene>
    <name evidence="10" type="ORF">D0817_19940</name>
</gene>
<proteinExistence type="inferred from homology"/>
<evidence type="ECO:0000256" key="6">
    <source>
        <dbReference type="ARBA" id="ARBA00023136"/>
    </source>
</evidence>
<organism evidence="10 11">
    <name type="scientific">Flavobacterium cupreum</name>
    <dbReference type="NCBI Taxonomy" id="2133766"/>
    <lineage>
        <taxon>Bacteria</taxon>
        <taxon>Pseudomonadati</taxon>
        <taxon>Bacteroidota</taxon>
        <taxon>Flavobacteriia</taxon>
        <taxon>Flavobacteriales</taxon>
        <taxon>Flavobacteriaceae</taxon>
        <taxon>Flavobacterium</taxon>
    </lineage>
</organism>
<evidence type="ECO:0000313" key="11">
    <source>
        <dbReference type="Proteomes" id="UP000288102"/>
    </source>
</evidence>
<protein>
    <submittedName>
        <fullName evidence="10">TolC family protein</fullName>
    </submittedName>
</protein>
<dbReference type="OrthoDB" id="9811587at2"/>
<keyword evidence="8" id="KW-0175">Coiled coil</keyword>
<dbReference type="GO" id="GO:1990281">
    <property type="term" value="C:efflux pump complex"/>
    <property type="evidence" value="ECO:0007669"/>
    <property type="project" value="TreeGrafter"/>
</dbReference>
<dbReference type="Pfam" id="PF02321">
    <property type="entry name" value="OEP"/>
    <property type="match status" value="2"/>
</dbReference>
<keyword evidence="11" id="KW-1185">Reference proteome</keyword>
<feature type="signal peptide" evidence="9">
    <location>
        <begin position="1"/>
        <end position="20"/>
    </location>
</feature>
<dbReference type="Proteomes" id="UP000288102">
    <property type="component" value="Unassembled WGS sequence"/>
</dbReference>
<dbReference type="AlphaFoldDB" id="A0A434A2K8"/>
<dbReference type="PANTHER" id="PTHR30026">
    <property type="entry name" value="OUTER MEMBRANE PROTEIN TOLC"/>
    <property type="match status" value="1"/>
</dbReference>
<evidence type="ECO:0000256" key="5">
    <source>
        <dbReference type="ARBA" id="ARBA00022692"/>
    </source>
</evidence>
<keyword evidence="5" id="KW-0812">Transmembrane</keyword>
<dbReference type="GO" id="GO:0015288">
    <property type="term" value="F:porin activity"/>
    <property type="evidence" value="ECO:0007669"/>
    <property type="project" value="TreeGrafter"/>
</dbReference>
<comment type="subcellular location">
    <subcellularLocation>
        <location evidence="1">Cell outer membrane</location>
    </subcellularLocation>
</comment>
<dbReference type="InterPro" id="IPR051906">
    <property type="entry name" value="TolC-like"/>
</dbReference>
<accession>A0A434A2K8</accession>
<feature type="chain" id="PRO_5018969913" evidence="9">
    <location>
        <begin position="21"/>
        <end position="451"/>
    </location>
</feature>
<evidence type="ECO:0000256" key="8">
    <source>
        <dbReference type="SAM" id="Coils"/>
    </source>
</evidence>
<comment type="caution">
    <text evidence="10">The sequence shown here is derived from an EMBL/GenBank/DDBJ whole genome shotgun (WGS) entry which is preliminary data.</text>
</comment>
<dbReference type="GO" id="GO:0009279">
    <property type="term" value="C:cell outer membrane"/>
    <property type="evidence" value="ECO:0007669"/>
    <property type="project" value="UniProtKB-SubCell"/>
</dbReference>
<reference evidence="11" key="1">
    <citation type="journal article" date="2019" name="Syst. Appl. Microbiol.">
        <title>Flavobacterium circumlabens sp. nov. and Flavobacterium cupreum sp. nov., two psychrotrophic species isolated from Antarctic environmental samples.</title>
        <authorList>
            <person name="Kralova S."/>
            <person name="Busse H.-J."/>
            <person name="Svec P."/>
            <person name="Maslanova I."/>
            <person name="Stankova E."/>
            <person name="Bartak M."/>
            <person name="Sedlacek I."/>
        </authorList>
    </citation>
    <scope>NUCLEOTIDE SEQUENCE [LARGE SCALE GENOMIC DNA]</scope>
    <source>
        <strain evidence="11">CCM 8825</strain>
    </source>
</reference>
<dbReference type="GO" id="GO:0015562">
    <property type="term" value="F:efflux transmembrane transporter activity"/>
    <property type="evidence" value="ECO:0007669"/>
    <property type="project" value="InterPro"/>
</dbReference>
<comment type="similarity">
    <text evidence="2">Belongs to the outer membrane factor (OMF) (TC 1.B.17) family.</text>
</comment>
<keyword evidence="7" id="KW-0998">Cell outer membrane</keyword>
<sequence>MKINIKAAIIFFLISKSAFAQQSWSLNECIDYAIEHNLRLNDYEYTLQANKETYAQSIRSLLPGVEGVLGYTTLYGRSIDPINNNITTTSFFTNEYRIQSSVELFKGFQKINTIRLSKLMQKSAEQDVLQQKYLLAFRVMAAFYDIYFYQGLVVITKEQLEISQTNYDLVKRKIELGVKADSDLYVAESTLISDKLLLTQHENSLGIAQLKLIQEMNLTNITEIVLKDPLNELDQIDDDSAIKDNETIFNTAKGFLPLIKSEEFKTQAATKNIAIARGTLYPTLSLFGAYGTGYYETSFDDNGKTIPFKTQINNNAAQQVGFSLKIPVFNGWLARSTIKQKKIEFERANNNLNIQKQELYRLIQELVQNQKAFEKEFEQSNQKIATRELAFKTEQRKYELGLINEIELYQAKTLYANSMNENLQVKIKLKVNRKTLDFYKGLPIFNIIRNN</sequence>
<dbReference type="SUPFAM" id="SSF56954">
    <property type="entry name" value="Outer membrane efflux proteins (OEP)"/>
    <property type="match status" value="1"/>
</dbReference>
<evidence type="ECO:0000256" key="7">
    <source>
        <dbReference type="ARBA" id="ARBA00023237"/>
    </source>
</evidence>
<feature type="coiled-coil region" evidence="8">
    <location>
        <begin position="338"/>
        <end position="383"/>
    </location>
</feature>
<dbReference type="PANTHER" id="PTHR30026:SF20">
    <property type="entry name" value="OUTER MEMBRANE PROTEIN TOLC"/>
    <property type="match status" value="1"/>
</dbReference>
<dbReference type="EMBL" id="QWDM01000015">
    <property type="protein sequence ID" value="RUT68633.1"/>
    <property type="molecule type" value="Genomic_DNA"/>
</dbReference>
<evidence type="ECO:0000256" key="9">
    <source>
        <dbReference type="SAM" id="SignalP"/>
    </source>
</evidence>
<evidence type="ECO:0000256" key="4">
    <source>
        <dbReference type="ARBA" id="ARBA00022452"/>
    </source>
</evidence>
<name>A0A434A2K8_9FLAO</name>
<keyword evidence="3" id="KW-0813">Transport</keyword>
<evidence type="ECO:0000256" key="3">
    <source>
        <dbReference type="ARBA" id="ARBA00022448"/>
    </source>
</evidence>
<dbReference type="RefSeq" id="WP_127340077.1">
    <property type="nucleotide sequence ID" value="NZ_QWDM01000015.1"/>
</dbReference>